<keyword evidence="2" id="KW-0560">Oxidoreductase</keyword>
<reference evidence="2 3" key="1">
    <citation type="submission" date="2017-11" db="EMBL/GenBank/DDBJ databases">
        <title>Comparitive Functional Genomics of Dry Heat Resistant strains isolated from the Viking Spacecraft.</title>
        <authorList>
            <person name="Seuylemezian A."/>
            <person name="Cooper K."/>
            <person name="Vaishampayan P."/>
        </authorList>
    </citation>
    <scope>NUCLEOTIDE SEQUENCE [LARGE SCALE GENOMIC DNA]</scope>
    <source>
        <strain evidence="2 3">V1-29</strain>
    </source>
</reference>
<evidence type="ECO:0000313" key="3">
    <source>
        <dbReference type="Proteomes" id="UP000234748"/>
    </source>
</evidence>
<organism evidence="2 3">
    <name type="scientific">Peribacillus deserti</name>
    <dbReference type="NCBI Taxonomy" id="673318"/>
    <lineage>
        <taxon>Bacteria</taxon>
        <taxon>Bacillati</taxon>
        <taxon>Bacillota</taxon>
        <taxon>Bacilli</taxon>
        <taxon>Bacillales</taxon>
        <taxon>Bacillaceae</taxon>
        <taxon>Peribacillus</taxon>
    </lineage>
</organism>
<evidence type="ECO:0000259" key="1">
    <source>
        <dbReference type="Pfam" id="PF02900"/>
    </source>
</evidence>
<keyword evidence="2" id="KW-0223">Dioxygenase</keyword>
<accession>A0A2N5M8F1</accession>
<dbReference type="OrthoDB" id="159752at2"/>
<sequence>MKHFTFACIVPHGSEIIPELMGSSPERMQQTRNNLNKIGEEMRKTEPDSIVLLTPHGTRINGAFSITVSERLMGNLWDNGASFSMEKKVDKELGFSIAEASKANHIPAATINYGTTEGPYSCLQLDWGAMVPLRFMPDVPVVVITPSRELSFGQHIQLGKAIREAAEKSDKRIALVASCDWSHAHDAEGPYGFNPAARKLDEEAVRLIKTNKLEEMGSFEPDFIEAAKPDGIWQTLILAGAIPVEERNVEFLSYEAPTYFGLICAFYKALF</sequence>
<comment type="caution">
    <text evidence="2">The sequence shown here is derived from an EMBL/GenBank/DDBJ whole genome shotgun (WGS) entry which is preliminary data.</text>
</comment>
<name>A0A2N5M8F1_9BACI</name>
<dbReference type="RefSeq" id="WP_101640986.1">
    <property type="nucleotide sequence ID" value="NZ_PGUY01000020.1"/>
</dbReference>
<keyword evidence="3" id="KW-1185">Reference proteome</keyword>
<feature type="domain" description="Extradiol ring-cleavage dioxygenase class III enzyme subunit B" evidence="1">
    <location>
        <begin position="8"/>
        <end position="255"/>
    </location>
</feature>
<evidence type="ECO:0000313" key="2">
    <source>
        <dbReference type="EMBL" id="PLT30612.1"/>
    </source>
</evidence>
<dbReference type="GO" id="GO:0008198">
    <property type="term" value="F:ferrous iron binding"/>
    <property type="evidence" value="ECO:0007669"/>
    <property type="project" value="InterPro"/>
</dbReference>
<dbReference type="AlphaFoldDB" id="A0A2N5M8F1"/>
<dbReference type="GO" id="GO:0016702">
    <property type="term" value="F:oxidoreductase activity, acting on single donors with incorporation of molecular oxygen, incorporation of two atoms of oxygen"/>
    <property type="evidence" value="ECO:0007669"/>
    <property type="project" value="UniProtKB-ARBA"/>
</dbReference>
<dbReference type="EMBL" id="PGUY01000020">
    <property type="protein sequence ID" value="PLT30612.1"/>
    <property type="molecule type" value="Genomic_DNA"/>
</dbReference>
<dbReference type="SUPFAM" id="SSF53213">
    <property type="entry name" value="LigB-like"/>
    <property type="match status" value="1"/>
</dbReference>
<dbReference type="Pfam" id="PF02900">
    <property type="entry name" value="LigB"/>
    <property type="match status" value="1"/>
</dbReference>
<dbReference type="Proteomes" id="UP000234748">
    <property type="component" value="Unassembled WGS sequence"/>
</dbReference>
<dbReference type="InterPro" id="IPR004183">
    <property type="entry name" value="Xdiol_dOase_suB"/>
</dbReference>
<gene>
    <name evidence="2" type="ORF">CUU66_07140</name>
</gene>
<dbReference type="Gene3D" id="3.40.830.10">
    <property type="entry name" value="LigB-like"/>
    <property type="match status" value="1"/>
</dbReference>
<proteinExistence type="predicted"/>
<dbReference type="CDD" id="cd07952">
    <property type="entry name" value="ED_3B_like"/>
    <property type="match status" value="1"/>
</dbReference>
<protein>
    <submittedName>
        <fullName evidence="2">Extradiol ring-cleavage dioxygenase</fullName>
    </submittedName>
</protein>